<keyword evidence="3" id="KW-1185">Reference proteome</keyword>
<name>A0ABP3NRH4_9GAMM</name>
<dbReference type="Gene3D" id="3.40.190.10">
    <property type="entry name" value="Periplasmic binding protein-like II"/>
    <property type="match status" value="2"/>
</dbReference>
<evidence type="ECO:0000313" key="3">
    <source>
        <dbReference type="Proteomes" id="UP001501169"/>
    </source>
</evidence>
<dbReference type="SUPFAM" id="SSF53850">
    <property type="entry name" value="Periplasmic binding protein-like II"/>
    <property type="match status" value="1"/>
</dbReference>
<comment type="caution">
    <text evidence="2">The sequence shown here is derived from an EMBL/GenBank/DDBJ whole genome shotgun (WGS) entry which is preliminary data.</text>
</comment>
<sequence length="386" mass="44011">MRFALLLLCPQWVAAAGLVLGTHSPVDGNSSQQQINCIMQQTRQPYTLQVMPWRRARQEVKMDRIDGYFTAMPNDDMNDFAQLSAPLFLENWYWFWHQRHAGPDSKEPIRYGAILGSHQADWLAQHEHKPDVEVNDLAQLVQLLNIGRIDILLADLDDFNEVARRLKIDSTEFHQRFFRYVPLGVYFAHKALQQRPGFIAQFNAATHLCASAPFALSTAEQQLILSKLLADVQQLARLPLLRQRLQQQNQPEVDLSAMLLLDSQWQQQLLASPDDSLAAKMLSSAASEVLQQWQTQYAELVTEVILMDQHGANAAISRVTTDYWQGDEMPFLGIFEQQAAYFIDVVEYDQSTRRFQVKLSVPVRDGQRHIGVLSVGIDVERALATN</sequence>
<dbReference type="Proteomes" id="UP001501169">
    <property type="component" value="Unassembled WGS sequence"/>
</dbReference>
<dbReference type="EMBL" id="BAAAEO010000002">
    <property type="protein sequence ID" value="GAA0548568.1"/>
    <property type="molecule type" value="Genomic_DNA"/>
</dbReference>
<feature type="signal peptide" evidence="1">
    <location>
        <begin position="1"/>
        <end position="15"/>
    </location>
</feature>
<evidence type="ECO:0000256" key="1">
    <source>
        <dbReference type="SAM" id="SignalP"/>
    </source>
</evidence>
<dbReference type="RefSeq" id="WP_226766462.1">
    <property type="nucleotide sequence ID" value="NZ_BAAAEO010000002.1"/>
</dbReference>
<accession>A0ABP3NRH4</accession>
<proteinExistence type="predicted"/>
<evidence type="ECO:0008006" key="4">
    <source>
        <dbReference type="Google" id="ProtNLM"/>
    </source>
</evidence>
<protein>
    <recommendedName>
        <fullName evidence="4">Cellulose-binding protein</fullName>
    </recommendedName>
</protein>
<reference evidence="3" key="1">
    <citation type="journal article" date="2019" name="Int. J. Syst. Evol. Microbiol.">
        <title>The Global Catalogue of Microorganisms (GCM) 10K type strain sequencing project: providing services to taxonomists for standard genome sequencing and annotation.</title>
        <authorList>
            <consortium name="The Broad Institute Genomics Platform"/>
            <consortium name="The Broad Institute Genome Sequencing Center for Infectious Disease"/>
            <person name="Wu L."/>
            <person name="Ma J."/>
        </authorList>
    </citation>
    <scope>NUCLEOTIDE SEQUENCE [LARGE SCALE GENOMIC DNA]</scope>
    <source>
        <strain evidence="3">JCM 14331</strain>
    </source>
</reference>
<gene>
    <name evidence="2" type="ORF">GCM10009098_15220</name>
</gene>
<organism evidence="2 3">
    <name type="scientific">Rheinheimera aquimaris</name>
    <dbReference type="NCBI Taxonomy" id="412437"/>
    <lineage>
        <taxon>Bacteria</taxon>
        <taxon>Pseudomonadati</taxon>
        <taxon>Pseudomonadota</taxon>
        <taxon>Gammaproteobacteria</taxon>
        <taxon>Chromatiales</taxon>
        <taxon>Chromatiaceae</taxon>
        <taxon>Rheinheimera</taxon>
    </lineage>
</organism>
<evidence type="ECO:0000313" key="2">
    <source>
        <dbReference type="EMBL" id="GAA0548568.1"/>
    </source>
</evidence>
<keyword evidence="1" id="KW-0732">Signal</keyword>
<feature type="chain" id="PRO_5046216966" description="Cellulose-binding protein" evidence="1">
    <location>
        <begin position="16"/>
        <end position="386"/>
    </location>
</feature>